<dbReference type="RefSeq" id="WP_150547628.1">
    <property type="nucleotide sequence ID" value="NZ_LR215729.2"/>
</dbReference>
<dbReference type="AlphaFoldDB" id="A0A653E250"/>
<evidence type="ECO:0000313" key="2">
    <source>
        <dbReference type="EMBL" id="VEV95860.1"/>
    </source>
</evidence>
<name>A0A653E250_9PSED</name>
<dbReference type="NCBIfam" id="TIGR02099">
    <property type="entry name" value="YhdP family protein"/>
    <property type="match status" value="1"/>
</dbReference>
<reference evidence="2" key="1">
    <citation type="submission" date="2019-02" db="EMBL/GenBank/DDBJ databases">
        <authorList>
            <consortium name="Genoscope - CEA"/>
            <person name="William W."/>
        </authorList>
    </citation>
    <scope>NUCLEOTIDE SEQUENCE [LARGE SCALE GENOMIC DNA]</scope>
    <source>
        <strain evidence="2">YSy11</strain>
    </source>
</reference>
<dbReference type="InterPro" id="IPR011836">
    <property type="entry name" value="YhdP"/>
</dbReference>
<protein>
    <recommendedName>
        <fullName evidence="1">YhdP central domain-containing protein</fullName>
    </recommendedName>
</protein>
<dbReference type="PANTHER" id="PTHR38690">
    <property type="entry name" value="PROTEASE-RELATED"/>
    <property type="match status" value="1"/>
</dbReference>
<sequence length="1271" mass="136386">MLALSRGISALLRWGLALLALLLVLAAIYVSVGRVLSPMVADYRDEVATKATELLQMPVSIGRLEGGWHGFAPELIAHDLVLGEADDAFKLSRVSLIPDLLQSLLRRQPRIAHLVVEGLRLSAQQDAEGKWSVAGLPQPKASAPVDMQQVLQQLKSLEQVSLHDSQVTVEANAQPPVTLKAINLTLRRTLQGQRLDMRLHLPNGKPLELQVNADLNAQDWQASSLDAYLKVAPGDWADWIPPSYIGAWHLQQAQLGGEAWLSWRDGGVQRAVTRMVVANLQVALAEQEPVALQDIKLNSYFAANEQGFTLRMADLGLRIGEELWGKVQLGITRKVADDTWQLSADQFDVTPLVPLVTALAPLSENGRKIIETLQPHGKLNNLQLAFKPQAELARRLSFSANLDRVGFSAFEASPSVQNISGSVEGDIGHGVVHVDAEEFSLHLATLFPKPWVYTKVNGQFDWTWDDAGVTLRSPYLQAIGPEGKAGADFIIRLLADPEAEDYMDLRVGIREGDASYTSKYLPTRVPSFSPQLGKWLTDSIKGGAVSQGFFQYQGSINHGSPPTAHNISLFFDVDDAELDYQPGWPALSKAKAQVRVEDTGVRIDVAKGQILNSTVTDATANIALGVPGGDTHLLIDGKLASNVGDAMQILQDSPLPTAETFAGWKGQGALEGALKLDLPLQDMSKVVVQVDFSSKDSSLTIASPKLELSKIKGDFNFDSRKGLSAEGLSARALGHTVTGKAVAGTPEGASNTLFDLKGKVALETLTQWLAFTQPIPANGVIPYRLRINLGAQDSYLQVNSDLQGLAIDLPEPLGKPAASSSDAEFKMSLGTVPATYTVQYADRASLAYTAGAENFLDGGGRLVLGAGRAQPGRNKGLNISGRIAELDVEAWQVAIKPYQNAPVGDAKQLLNEARLRIDHFKGMGVEADNLNLDLKRTGAAWSVGLDSSLAKGQVKLPDTSSTPIVVNLDYLKLPAPKPTADDAPAPDVLGSINPADVPPIDLNIKLVSLGERQLGSWSFNARPLANGVQFSNLALQLSGATMSGTVGWQGAAGSASSWYKGRLEGENLVDTLVAWGFAPSATSESYHLDVDGHWPGSPAGFALARFSGSMDASLKKGQFVEVKGSANALRIFGLLNFNSIGRRLRLDFSDLFGKGLSYDRVKGLLVATDGVYVTKEPLALKGPSSNVEVNGTLDLAREVIDAKLLVTLPVSNNLPLAVIIAGFNPAIGGALFVADKLLGDNIARLASVQYDIKGPLSDPEFTFDKPFEKQK</sequence>
<organism evidence="2">
    <name type="scientific">Pseudomonas marincola</name>
    <dbReference type="NCBI Taxonomy" id="437900"/>
    <lineage>
        <taxon>Bacteria</taxon>
        <taxon>Pseudomonadati</taxon>
        <taxon>Pseudomonadota</taxon>
        <taxon>Gammaproteobacteria</taxon>
        <taxon>Pseudomonadales</taxon>
        <taxon>Pseudomonadaceae</taxon>
        <taxon>Pseudomonas</taxon>
    </lineage>
</organism>
<feature type="domain" description="YhdP central" evidence="1">
    <location>
        <begin position="11"/>
        <end position="1260"/>
    </location>
</feature>
<dbReference type="InterPro" id="IPR025263">
    <property type="entry name" value="YhdP_central"/>
</dbReference>
<dbReference type="PANTHER" id="PTHR38690:SF1">
    <property type="entry name" value="PROTEASE"/>
    <property type="match status" value="1"/>
</dbReference>
<accession>A0A653E250</accession>
<proteinExistence type="predicted"/>
<dbReference type="Pfam" id="PF13116">
    <property type="entry name" value="YhdP"/>
    <property type="match status" value="1"/>
</dbReference>
<evidence type="ECO:0000259" key="1">
    <source>
        <dbReference type="Pfam" id="PF13116"/>
    </source>
</evidence>
<dbReference type="EMBL" id="LR215729">
    <property type="protein sequence ID" value="VEV95860.1"/>
    <property type="molecule type" value="Genomic_DNA"/>
</dbReference>
<gene>
    <name evidence="2" type="ORF">PMYSY11_0813</name>
</gene>